<feature type="domain" description="Glycosyltransferase 2-like" evidence="1">
    <location>
        <begin position="31"/>
        <end position="157"/>
    </location>
</feature>
<protein>
    <submittedName>
        <fullName evidence="2">Glycosyltransferase family 2 protein</fullName>
    </submittedName>
</protein>
<dbReference type="Proteomes" id="UP001617669">
    <property type="component" value="Unassembled WGS sequence"/>
</dbReference>
<comment type="caution">
    <text evidence="2">The sequence shown here is derived from an EMBL/GenBank/DDBJ whole genome shotgun (WGS) entry which is preliminary data.</text>
</comment>
<dbReference type="Gene3D" id="3.90.550.10">
    <property type="entry name" value="Spore Coat Polysaccharide Biosynthesis Protein SpsA, Chain A"/>
    <property type="match status" value="1"/>
</dbReference>
<dbReference type="PANTHER" id="PTHR22916:SF3">
    <property type="entry name" value="UDP-GLCNAC:BETAGAL BETA-1,3-N-ACETYLGLUCOSAMINYLTRANSFERASE-LIKE PROTEIN 1"/>
    <property type="match status" value="1"/>
</dbReference>
<organism evidence="2 3">
    <name type="scientific">Methylobacillus methanolivorans</name>
    <dbReference type="NCBI Taxonomy" id="1848927"/>
    <lineage>
        <taxon>Bacteria</taxon>
        <taxon>Pseudomonadati</taxon>
        <taxon>Pseudomonadota</taxon>
        <taxon>Betaproteobacteria</taxon>
        <taxon>Nitrosomonadales</taxon>
        <taxon>Methylophilaceae</taxon>
        <taxon>Methylobacillus</taxon>
    </lineage>
</organism>
<gene>
    <name evidence="2" type="ORF">ACIKP9_02270</name>
</gene>
<evidence type="ECO:0000313" key="3">
    <source>
        <dbReference type="Proteomes" id="UP001617669"/>
    </source>
</evidence>
<proteinExistence type="predicted"/>
<dbReference type="CDD" id="cd00761">
    <property type="entry name" value="Glyco_tranf_GTA_type"/>
    <property type="match status" value="1"/>
</dbReference>
<accession>A0ABW8GIX9</accession>
<evidence type="ECO:0000259" key="1">
    <source>
        <dbReference type="Pfam" id="PF00535"/>
    </source>
</evidence>
<reference evidence="2 3" key="1">
    <citation type="submission" date="2024-11" db="EMBL/GenBank/DDBJ databases">
        <authorList>
            <person name="Kaparullina E.N."/>
            <person name="Delegan Y.A."/>
            <person name="Doronina N.V."/>
        </authorList>
    </citation>
    <scope>NUCLEOTIDE SEQUENCE [LARGE SCALE GENOMIC DNA]</scope>
    <source>
        <strain evidence="2 3">7sh_L</strain>
    </source>
</reference>
<dbReference type="EMBL" id="JBIWXY010000001">
    <property type="protein sequence ID" value="MFJ5445047.1"/>
    <property type="molecule type" value="Genomic_DNA"/>
</dbReference>
<dbReference type="SUPFAM" id="SSF53448">
    <property type="entry name" value="Nucleotide-diphospho-sugar transferases"/>
    <property type="match status" value="1"/>
</dbReference>
<name>A0ABW8GIX9_9PROT</name>
<dbReference type="InterPro" id="IPR029044">
    <property type="entry name" value="Nucleotide-diphossugar_trans"/>
</dbReference>
<keyword evidence="3" id="KW-1185">Reference proteome</keyword>
<dbReference type="RefSeq" id="WP_400878751.1">
    <property type="nucleotide sequence ID" value="NZ_JBIWXY010000001.1"/>
</dbReference>
<sequence>MSGSVPDFINKDSVELDVSLMYGAHSAVSVSVVIPCFRCSASIVRAVESIASQTLLPLEVILVDDCSRDGTVNVLFELQARYGASWLKVYELPDNGGPGTARNAGWKIAQGEYIAFLDSDDSWHPQKIELQYSWMAQHPDAVLTGHCVVMNDGREKNFVGGVAPPLRVWRRELLISNRFPTSTVMVRRDIGQRFVDGQRYCEDYQLWLHICFFVGECYRFDQALTYNYKAVYGAAGLSGRLWSMEKGELASYRSLYRAGAISALELFFLGCFSFAKFFRRVLRVHFLENLQ</sequence>
<evidence type="ECO:0000313" key="2">
    <source>
        <dbReference type="EMBL" id="MFJ5445047.1"/>
    </source>
</evidence>
<dbReference type="Pfam" id="PF00535">
    <property type="entry name" value="Glycos_transf_2"/>
    <property type="match status" value="1"/>
</dbReference>
<dbReference type="InterPro" id="IPR001173">
    <property type="entry name" value="Glyco_trans_2-like"/>
</dbReference>
<dbReference type="PANTHER" id="PTHR22916">
    <property type="entry name" value="GLYCOSYLTRANSFERASE"/>
    <property type="match status" value="1"/>
</dbReference>